<evidence type="ECO:0000259" key="5">
    <source>
        <dbReference type="PROSITE" id="PS50931"/>
    </source>
</evidence>
<dbReference type="PANTHER" id="PTHR30537:SF72">
    <property type="entry name" value="LYSR FAMILY TRANSCRIPTIONAL REGULATOR"/>
    <property type="match status" value="1"/>
</dbReference>
<dbReference type="AlphaFoldDB" id="A0A172YZE2"/>
<gene>
    <name evidence="6" type="ORF">A7J50_2018</name>
</gene>
<dbReference type="InterPro" id="IPR036388">
    <property type="entry name" value="WH-like_DNA-bd_sf"/>
</dbReference>
<dbReference type="PATRIC" id="fig|219572.3.peg.2067"/>
<evidence type="ECO:0000256" key="1">
    <source>
        <dbReference type="ARBA" id="ARBA00009437"/>
    </source>
</evidence>
<dbReference type="FunFam" id="1.10.10.10:FF:000001">
    <property type="entry name" value="LysR family transcriptional regulator"/>
    <property type="match status" value="1"/>
</dbReference>
<dbReference type="InterPro" id="IPR036390">
    <property type="entry name" value="WH_DNA-bd_sf"/>
</dbReference>
<dbReference type="GO" id="GO:0043565">
    <property type="term" value="F:sequence-specific DNA binding"/>
    <property type="evidence" value="ECO:0007669"/>
    <property type="project" value="TreeGrafter"/>
</dbReference>
<dbReference type="Gene3D" id="3.40.190.290">
    <property type="match status" value="1"/>
</dbReference>
<dbReference type="PROSITE" id="PS50931">
    <property type="entry name" value="HTH_LYSR"/>
    <property type="match status" value="1"/>
</dbReference>
<name>A0A172YZE2_9PSED</name>
<dbReference type="EMBL" id="CP015600">
    <property type="protein sequence ID" value="ANF85438.1"/>
    <property type="molecule type" value="Genomic_DNA"/>
</dbReference>
<dbReference type="Gene3D" id="1.10.10.10">
    <property type="entry name" value="Winged helix-like DNA-binding domain superfamily/Winged helix DNA-binding domain"/>
    <property type="match status" value="1"/>
</dbReference>
<evidence type="ECO:0000313" key="6">
    <source>
        <dbReference type="EMBL" id="ANF85438.1"/>
    </source>
</evidence>
<evidence type="ECO:0000313" key="7">
    <source>
        <dbReference type="Proteomes" id="UP000077829"/>
    </source>
</evidence>
<dbReference type="SUPFAM" id="SSF46785">
    <property type="entry name" value="Winged helix' DNA-binding domain"/>
    <property type="match status" value="1"/>
</dbReference>
<dbReference type="Pfam" id="PF03466">
    <property type="entry name" value="LysR_substrate"/>
    <property type="match status" value="1"/>
</dbReference>
<dbReference type="Pfam" id="PF00126">
    <property type="entry name" value="HTH_1"/>
    <property type="match status" value="1"/>
</dbReference>
<dbReference type="SUPFAM" id="SSF53850">
    <property type="entry name" value="Periplasmic binding protein-like II"/>
    <property type="match status" value="1"/>
</dbReference>
<organism evidence="6 7">
    <name type="scientific">Pseudomonas antarctica</name>
    <dbReference type="NCBI Taxonomy" id="219572"/>
    <lineage>
        <taxon>Bacteria</taxon>
        <taxon>Pseudomonadati</taxon>
        <taxon>Pseudomonadota</taxon>
        <taxon>Gammaproteobacteria</taxon>
        <taxon>Pseudomonadales</taxon>
        <taxon>Pseudomonadaceae</taxon>
        <taxon>Pseudomonas</taxon>
    </lineage>
</organism>
<evidence type="ECO:0000256" key="3">
    <source>
        <dbReference type="ARBA" id="ARBA00023125"/>
    </source>
</evidence>
<keyword evidence="4" id="KW-0804">Transcription</keyword>
<dbReference type="CDD" id="cd08476">
    <property type="entry name" value="PBP2_CrgA_like_7"/>
    <property type="match status" value="1"/>
</dbReference>
<sequence length="307" mass="34042">MTDNLSGVIAFVKTAEALSFTGAARAMGISASAVGKNVVKLEASLNVRLLHRSTRKVSLTAEGQLFYDRCRKILDDLQDARAMLSHAMQAPRGKLRVSLPTIGYRFLFPHLLAFRQAYPEIELELDFNDLLVDVIEEGFDVVIRSGGLADSTLMARKLGPFRFLLCASPKYLRANGRPETLGDLERHQCLRYRFATTGKIMEWTLSANSAITQLRLPTALTLNNMEAMLMAATDGHGIAYVPDFLARDALAQAQLETVLDGHSDDQGQFWALWPSSQHLSPKIRVFVDFVAERLFTTPSTDTPPATR</sequence>
<proteinExistence type="inferred from homology"/>
<evidence type="ECO:0000256" key="2">
    <source>
        <dbReference type="ARBA" id="ARBA00023015"/>
    </source>
</evidence>
<dbReference type="Proteomes" id="UP000077829">
    <property type="component" value="Chromosome"/>
</dbReference>
<accession>A0A172YZE2</accession>
<feature type="domain" description="HTH lysR-type" evidence="5">
    <location>
        <begin position="3"/>
        <end position="60"/>
    </location>
</feature>
<protein>
    <submittedName>
        <fullName evidence="6">LysR family transcriptional regulator</fullName>
    </submittedName>
</protein>
<dbReference type="GO" id="GO:0006351">
    <property type="term" value="P:DNA-templated transcription"/>
    <property type="evidence" value="ECO:0007669"/>
    <property type="project" value="TreeGrafter"/>
</dbReference>
<dbReference type="InterPro" id="IPR005119">
    <property type="entry name" value="LysR_subst-bd"/>
</dbReference>
<dbReference type="InterPro" id="IPR058163">
    <property type="entry name" value="LysR-type_TF_proteobact-type"/>
</dbReference>
<evidence type="ECO:0000256" key="4">
    <source>
        <dbReference type="ARBA" id="ARBA00023163"/>
    </source>
</evidence>
<comment type="similarity">
    <text evidence="1">Belongs to the LysR transcriptional regulatory family.</text>
</comment>
<keyword evidence="2" id="KW-0805">Transcription regulation</keyword>
<keyword evidence="3" id="KW-0238">DNA-binding</keyword>
<reference evidence="6 7" key="1">
    <citation type="submission" date="2016-05" db="EMBL/GenBank/DDBJ databases">
        <title>Complete genome sequence of Pseudomonas antarctica PAMC 27494.</title>
        <authorList>
            <person name="Lee J."/>
        </authorList>
    </citation>
    <scope>NUCLEOTIDE SEQUENCE [LARGE SCALE GENOMIC DNA]</scope>
    <source>
        <strain evidence="6 7">PAMC 27494</strain>
    </source>
</reference>
<dbReference type="STRING" id="219572.A7J50_2018"/>
<dbReference type="KEGG" id="panr:A7J50_2018"/>
<dbReference type="GO" id="GO:0003700">
    <property type="term" value="F:DNA-binding transcription factor activity"/>
    <property type="evidence" value="ECO:0007669"/>
    <property type="project" value="InterPro"/>
</dbReference>
<dbReference type="RefSeq" id="WP_064451662.1">
    <property type="nucleotide sequence ID" value="NZ_CP015600.1"/>
</dbReference>
<dbReference type="PANTHER" id="PTHR30537">
    <property type="entry name" value="HTH-TYPE TRANSCRIPTIONAL REGULATOR"/>
    <property type="match status" value="1"/>
</dbReference>
<dbReference type="InterPro" id="IPR000847">
    <property type="entry name" value="LysR_HTH_N"/>
</dbReference>